<dbReference type="EMBL" id="JAINUG010000031">
    <property type="protein sequence ID" value="KAJ8409274.1"/>
    <property type="molecule type" value="Genomic_DNA"/>
</dbReference>
<organism evidence="1 2">
    <name type="scientific">Aldrovandia affinis</name>
    <dbReference type="NCBI Taxonomy" id="143900"/>
    <lineage>
        <taxon>Eukaryota</taxon>
        <taxon>Metazoa</taxon>
        <taxon>Chordata</taxon>
        <taxon>Craniata</taxon>
        <taxon>Vertebrata</taxon>
        <taxon>Euteleostomi</taxon>
        <taxon>Actinopterygii</taxon>
        <taxon>Neopterygii</taxon>
        <taxon>Teleostei</taxon>
        <taxon>Notacanthiformes</taxon>
        <taxon>Halosauridae</taxon>
        <taxon>Aldrovandia</taxon>
    </lineage>
</organism>
<dbReference type="Proteomes" id="UP001221898">
    <property type="component" value="Unassembled WGS sequence"/>
</dbReference>
<sequence length="86" mass="9266">MLSTPKIQDQHSLPEEQQNVPCVPIILLFILLLQAPNSLPGLDGTPYHHLSSLVSLGVLPQPYSLSQSLQLVISLLEGPPGLEGPH</sequence>
<proteinExistence type="predicted"/>
<name>A0AAD7WUZ7_9TELE</name>
<accession>A0AAD7WUZ7</accession>
<gene>
    <name evidence="1" type="ORF">AAFF_G00234720</name>
</gene>
<dbReference type="AlphaFoldDB" id="A0AAD7WUZ7"/>
<keyword evidence="2" id="KW-1185">Reference proteome</keyword>
<protein>
    <submittedName>
        <fullName evidence="1">Uncharacterized protein</fullName>
    </submittedName>
</protein>
<comment type="caution">
    <text evidence="1">The sequence shown here is derived from an EMBL/GenBank/DDBJ whole genome shotgun (WGS) entry which is preliminary data.</text>
</comment>
<evidence type="ECO:0000313" key="2">
    <source>
        <dbReference type="Proteomes" id="UP001221898"/>
    </source>
</evidence>
<reference evidence="1" key="1">
    <citation type="journal article" date="2023" name="Science">
        <title>Genome structures resolve the early diversification of teleost fishes.</title>
        <authorList>
            <person name="Parey E."/>
            <person name="Louis A."/>
            <person name="Montfort J."/>
            <person name="Bouchez O."/>
            <person name="Roques C."/>
            <person name="Iampietro C."/>
            <person name="Lluch J."/>
            <person name="Castinel A."/>
            <person name="Donnadieu C."/>
            <person name="Desvignes T."/>
            <person name="Floi Bucao C."/>
            <person name="Jouanno E."/>
            <person name="Wen M."/>
            <person name="Mejri S."/>
            <person name="Dirks R."/>
            <person name="Jansen H."/>
            <person name="Henkel C."/>
            <person name="Chen W.J."/>
            <person name="Zahm M."/>
            <person name="Cabau C."/>
            <person name="Klopp C."/>
            <person name="Thompson A.W."/>
            <person name="Robinson-Rechavi M."/>
            <person name="Braasch I."/>
            <person name="Lecointre G."/>
            <person name="Bobe J."/>
            <person name="Postlethwait J.H."/>
            <person name="Berthelot C."/>
            <person name="Roest Crollius H."/>
            <person name="Guiguen Y."/>
        </authorList>
    </citation>
    <scope>NUCLEOTIDE SEQUENCE</scope>
    <source>
        <strain evidence="1">NC1722</strain>
    </source>
</reference>
<evidence type="ECO:0000313" key="1">
    <source>
        <dbReference type="EMBL" id="KAJ8409274.1"/>
    </source>
</evidence>